<dbReference type="Gene3D" id="3.90.180.10">
    <property type="entry name" value="Medium-chain alcohol dehydrogenases, catalytic domain"/>
    <property type="match status" value="1"/>
</dbReference>
<dbReference type="Gene3D" id="3.40.50.720">
    <property type="entry name" value="NAD(P)-binding Rossmann-like Domain"/>
    <property type="match status" value="1"/>
</dbReference>
<dbReference type="InterPro" id="IPR002328">
    <property type="entry name" value="ADH_Zn_CS"/>
</dbReference>
<comment type="caution">
    <text evidence="7">The sequence shown here is derived from an EMBL/GenBank/DDBJ whole genome shotgun (WGS) entry which is preliminary data.</text>
</comment>
<reference evidence="7" key="1">
    <citation type="submission" date="2020-06" db="EMBL/GenBank/DDBJ databases">
        <title>Insight into the genomes of haloalkaliphilic bacilli from Kenyan soda lakes.</title>
        <authorList>
            <person name="Mwirichia R."/>
            <person name="Villamizar G.C."/>
            <person name="Poehlein A."/>
            <person name="Mugweru J."/>
            <person name="Kipnyargis A."/>
            <person name="Kiplimo D."/>
            <person name="Orwa P."/>
            <person name="Daniel R."/>
        </authorList>
    </citation>
    <scope>NUCLEOTIDE SEQUENCE</scope>
    <source>
        <strain evidence="7">B1096_S55</strain>
    </source>
</reference>
<name>A0A9Q4B134_SALAG</name>
<dbReference type="InterPro" id="IPR013154">
    <property type="entry name" value="ADH-like_N"/>
</dbReference>
<dbReference type="PANTHER" id="PTHR43401">
    <property type="entry name" value="L-THREONINE 3-DEHYDROGENASE"/>
    <property type="match status" value="1"/>
</dbReference>
<proteinExistence type="inferred from homology"/>
<dbReference type="InterPro" id="IPR013149">
    <property type="entry name" value="ADH-like_C"/>
</dbReference>
<dbReference type="InterPro" id="IPR050129">
    <property type="entry name" value="Zn_alcohol_dh"/>
</dbReference>
<comment type="cofactor">
    <cofactor evidence="4">
        <name>Zn(2+)</name>
        <dbReference type="ChEBI" id="CHEBI:29105"/>
    </cofactor>
</comment>
<dbReference type="PANTHER" id="PTHR43401:SF2">
    <property type="entry name" value="L-THREONINE 3-DEHYDROGENASE"/>
    <property type="match status" value="1"/>
</dbReference>
<dbReference type="PROSITE" id="PS00059">
    <property type="entry name" value="ADH_ZINC"/>
    <property type="match status" value="1"/>
</dbReference>
<dbReference type="Proteomes" id="UP001057753">
    <property type="component" value="Unassembled WGS sequence"/>
</dbReference>
<keyword evidence="2 4" id="KW-0862">Zinc</keyword>
<sequence length="409" mass="44387">MRAIQFDLSLPKYTFTKGLGRLNRSFYTRGPFTSLNLRDVAKPELPNDSWVEIEVLYSGICGSDLNLITLKDSPSMSPFISFPFTLGHEIIGTVSRLGNRVSRLKVGDRVVIDPVLSCESRGIIPQCSQCQKGNVNLCLRVQDGAISPGLMTGTCKDTGGGWSQFAVAHESQLIPVPDSVSHKNAVLAEPFSCALHTVLQMPPKPHDTVFVIGGGVIGICLIAALKALECECRIVTLVKYPFQGETATSFGADEVVYYSKEDDYVTNVADVLKADVFKPVIGEPIVHGGADIVYDCVGNERSLHDALRFAKKAGKVGLLGLAGKIANLDMTMIWLNELEIKGTFSSKVEGVNGKKTRAIQLAIDLMALNKVDLSSLITHSFQITEYKHAIDTAMNKGKEGSMKVLLKPN</sequence>
<evidence type="ECO:0000259" key="6">
    <source>
        <dbReference type="Pfam" id="PF08240"/>
    </source>
</evidence>
<accession>A0A9Q4B134</accession>
<dbReference type="RefSeq" id="WP_257821024.1">
    <property type="nucleotide sequence ID" value="NZ_JABXYM010000001.1"/>
</dbReference>
<dbReference type="InterPro" id="IPR036291">
    <property type="entry name" value="NAD(P)-bd_dom_sf"/>
</dbReference>
<feature type="domain" description="Alcohol dehydrogenase-like C-terminal" evidence="5">
    <location>
        <begin position="217"/>
        <end position="347"/>
    </location>
</feature>
<comment type="similarity">
    <text evidence="4">Belongs to the zinc-containing alcohol dehydrogenase family.</text>
</comment>
<evidence type="ECO:0000256" key="2">
    <source>
        <dbReference type="ARBA" id="ARBA00022833"/>
    </source>
</evidence>
<gene>
    <name evidence="7" type="ORF">HXA33_07590</name>
</gene>
<keyword evidence="8" id="KW-1185">Reference proteome</keyword>
<dbReference type="GO" id="GO:0008270">
    <property type="term" value="F:zinc ion binding"/>
    <property type="evidence" value="ECO:0007669"/>
    <property type="project" value="InterPro"/>
</dbReference>
<dbReference type="InterPro" id="IPR011032">
    <property type="entry name" value="GroES-like_sf"/>
</dbReference>
<dbReference type="AlphaFoldDB" id="A0A9Q4B134"/>
<dbReference type="Pfam" id="PF08240">
    <property type="entry name" value="ADH_N"/>
    <property type="match status" value="1"/>
</dbReference>
<keyword evidence="3" id="KW-0560">Oxidoreductase</keyword>
<organism evidence="7 8">
    <name type="scientific">Salipaludibacillus agaradhaerens</name>
    <name type="common">Bacillus agaradhaerens</name>
    <dbReference type="NCBI Taxonomy" id="76935"/>
    <lineage>
        <taxon>Bacteria</taxon>
        <taxon>Bacillati</taxon>
        <taxon>Bacillota</taxon>
        <taxon>Bacilli</taxon>
        <taxon>Bacillales</taxon>
        <taxon>Bacillaceae</taxon>
    </lineage>
</organism>
<dbReference type="SUPFAM" id="SSF50129">
    <property type="entry name" value="GroES-like"/>
    <property type="match status" value="1"/>
</dbReference>
<evidence type="ECO:0000256" key="1">
    <source>
        <dbReference type="ARBA" id="ARBA00022723"/>
    </source>
</evidence>
<evidence type="ECO:0000313" key="8">
    <source>
        <dbReference type="Proteomes" id="UP001057753"/>
    </source>
</evidence>
<dbReference type="Pfam" id="PF00107">
    <property type="entry name" value="ADH_zinc_N"/>
    <property type="match status" value="1"/>
</dbReference>
<feature type="domain" description="Alcohol dehydrogenase-like N-terminal" evidence="6">
    <location>
        <begin position="48"/>
        <end position="178"/>
    </location>
</feature>
<keyword evidence="1 4" id="KW-0479">Metal-binding</keyword>
<evidence type="ECO:0000256" key="3">
    <source>
        <dbReference type="ARBA" id="ARBA00023002"/>
    </source>
</evidence>
<dbReference type="EMBL" id="JABXYM010000001">
    <property type="protein sequence ID" value="MCR6096412.1"/>
    <property type="molecule type" value="Genomic_DNA"/>
</dbReference>
<dbReference type="SUPFAM" id="SSF51735">
    <property type="entry name" value="NAD(P)-binding Rossmann-fold domains"/>
    <property type="match status" value="1"/>
</dbReference>
<evidence type="ECO:0000259" key="5">
    <source>
        <dbReference type="Pfam" id="PF00107"/>
    </source>
</evidence>
<dbReference type="GO" id="GO:0016491">
    <property type="term" value="F:oxidoreductase activity"/>
    <property type="evidence" value="ECO:0007669"/>
    <property type="project" value="UniProtKB-KW"/>
</dbReference>
<evidence type="ECO:0000313" key="7">
    <source>
        <dbReference type="EMBL" id="MCR6096412.1"/>
    </source>
</evidence>
<protein>
    <submittedName>
        <fullName evidence="7">Alcohol dehydrogenase catalytic domain-containing protein</fullName>
    </submittedName>
</protein>
<evidence type="ECO:0000256" key="4">
    <source>
        <dbReference type="RuleBase" id="RU361277"/>
    </source>
</evidence>